<dbReference type="AlphaFoldDB" id="A0A381QFV0"/>
<dbReference type="NCBIfam" id="TIGR01768">
    <property type="entry name" value="GGGP-family"/>
    <property type="match status" value="1"/>
</dbReference>
<evidence type="ECO:0000313" key="10">
    <source>
        <dbReference type="EMBL" id="SUZ78202.1"/>
    </source>
</evidence>
<gene>
    <name evidence="10" type="ORF">METZ01_LOCUS31056</name>
</gene>
<comment type="catalytic activity">
    <reaction evidence="9">
        <text>sn-glycerol 1-phosphate + (2E,6E,10E)-geranylgeranyl diphosphate = sn-3-O-(geranylgeranyl)glycerol 1-phosphate + diphosphate</text>
        <dbReference type="Rhea" id="RHEA:23404"/>
        <dbReference type="ChEBI" id="CHEBI:33019"/>
        <dbReference type="ChEBI" id="CHEBI:57677"/>
        <dbReference type="ChEBI" id="CHEBI:57685"/>
        <dbReference type="ChEBI" id="CHEBI:58756"/>
        <dbReference type="EC" id="2.5.1.41"/>
    </reaction>
</comment>
<dbReference type="GO" id="GO:0005737">
    <property type="term" value="C:cytoplasm"/>
    <property type="evidence" value="ECO:0007669"/>
    <property type="project" value="InterPro"/>
</dbReference>
<dbReference type="InterPro" id="IPR008205">
    <property type="entry name" value="GGGP_HepGP_synthase"/>
</dbReference>
<protein>
    <recommendedName>
        <fullName evidence="1">phosphoglycerol geranylgeranyltransferase</fullName>
        <ecNumber evidence="1">2.5.1.41</ecNumber>
    </recommendedName>
</protein>
<dbReference type="Pfam" id="PF01884">
    <property type="entry name" value="PcrB"/>
    <property type="match status" value="1"/>
</dbReference>
<dbReference type="GO" id="GO:0008654">
    <property type="term" value="P:phospholipid biosynthetic process"/>
    <property type="evidence" value="ECO:0007669"/>
    <property type="project" value="UniProtKB-KW"/>
</dbReference>
<dbReference type="HAMAP" id="MF_00112">
    <property type="entry name" value="GGGP_HepGP_synthase"/>
    <property type="match status" value="1"/>
</dbReference>
<dbReference type="GO" id="GO:0047294">
    <property type="term" value="F:phosphoglycerol geranylgeranyltransferase activity"/>
    <property type="evidence" value="ECO:0007669"/>
    <property type="project" value="UniProtKB-EC"/>
</dbReference>
<reference evidence="10" key="1">
    <citation type="submission" date="2018-05" db="EMBL/GenBank/DDBJ databases">
        <authorList>
            <person name="Lanie J.A."/>
            <person name="Ng W.-L."/>
            <person name="Kazmierczak K.M."/>
            <person name="Andrzejewski T.M."/>
            <person name="Davidsen T.M."/>
            <person name="Wayne K.J."/>
            <person name="Tettelin H."/>
            <person name="Glass J.I."/>
            <person name="Rusch D."/>
            <person name="Podicherti R."/>
            <person name="Tsui H.-C.T."/>
            <person name="Winkler M.E."/>
        </authorList>
    </citation>
    <scope>NUCLEOTIDE SEQUENCE</scope>
</reference>
<keyword evidence="8" id="KW-1208">Phospholipid metabolism</keyword>
<evidence type="ECO:0000256" key="2">
    <source>
        <dbReference type="ARBA" id="ARBA00022516"/>
    </source>
</evidence>
<keyword evidence="6" id="KW-0443">Lipid metabolism</keyword>
<organism evidence="10">
    <name type="scientific">marine metagenome</name>
    <dbReference type="NCBI Taxonomy" id="408172"/>
    <lineage>
        <taxon>unclassified sequences</taxon>
        <taxon>metagenomes</taxon>
        <taxon>ecological metagenomes</taxon>
    </lineage>
</organism>
<proteinExistence type="inferred from homology"/>
<accession>A0A381QFV0</accession>
<sequence length="213" mass="22750">MLQLVNESDFDAIFIGGSLISDNEFESRLEEVTKNTELPVIIFPGSSNQLSQHADAVLFLSLISGRNPQYLIGEHVKSAPIIHNMNLEAIPTAYILLDGGIRSSVEVMSNTSPIPMNKHDIILAHALAGEYLGNSFVFLESGSGAQNHAASEVVSIISKQLKIPIIVGGGINTSASAQSLVNSGAGYIVTGTKIEQNPSIKELLKFTNAVHQL</sequence>
<dbReference type="SUPFAM" id="SSF51395">
    <property type="entry name" value="FMN-linked oxidoreductases"/>
    <property type="match status" value="1"/>
</dbReference>
<dbReference type="NCBIfam" id="NF003198">
    <property type="entry name" value="PRK04169.1-2"/>
    <property type="match status" value="1"/>
</dbReference>
<dbReference type="NCBIfam" id="TIGR01769">
    <property type="entry name" value="GGGP"/>
    <property type="match status" value="1"/>
</dbReference>
<dbReference type="EC" id="2.5.1.41" evidence="1"/>
<evidence type="ECO:0000256" key="7">
    <source>
        <dbReference type="ARBA" id="ARBA00023209"/>
    </source>
</evidence>
<evidence type="ECO:0000256" key="9">
    <source>
        <dbReference type="ARBA" id="ARBA00047288"/>
    </source>
</evidence>
<evidence type="ECO:0000256" key="6">
    <source>
        <dbReference type="ARBA" id="ARBA00023098"/>
    </source>
</evidence>
<evidence type="ECO:0000256" key="3">
    <source>
        <dbReference type="ARBA" id="ARBA00022679"/>
    </source>
</evidence>
<keyword evidence="5" id="KW-0460">Magnesium</keyword>
<dbReference type="GO" id="GO:0000287">
    <property type="term" value="F:magnesium ion binding"/>
    <property type="evidence" value="ECO:0007669"/>
    <property type="project" value="InterPro"/>
</dbReference>
<keyword evidence="7" id="KW-0594">Phospholipid biosynthesis</keyword>
<dbReference type="EMBL" id="UINC01001344">
    <property type="protein sequence ID" value="SUZ78202.1"/>
    <property type="molecule type" value="Genomic_DNA"/>
</dbReference>
<dbReference type="InterPro" id="IPR010946">
    <property type="entry name" value="GGGP_synth"/>
</dbReference>
<dbReference type="InterPro" id="IPR038597">
    <property type="entry name" value="GGGP/HepGP_synthase_sf"/>
</dbReference>
<keyword evidence="2" id="KW-0444">Lipid biosynthesis</keyword>
<evidence type="ECO:0000256" key="5">
    <source>
        <dbReference type="ARBA" id="ARBA00022842"/>
    </source>
</evidence>
<dbReference type="GO" id="GO:0006650">
    <property type="term" value="P:glycerophospholipid metabolic process"/>
    <property type="evidence" value="ECO:0007669"/>
    <property type="project" value="InterPro"/>
</dbReference>
<keyword evidence="4" id="KW-0479">Metal-binding</keyword>
<keyword evidence="3" id="KW-0808">Transferase</keyword>
<evidence type="ECO:0000256" key="1">
    <source>
        <dbReference type="ARBA" id="ARBA00012676"/>
    </source>
</evidence>
<name>A0A381QFV0_9ZZZZ</name>
<evidence type="ECO:0000256" key="8">
    <source>
        <dbReference type="ARBA" id="ARBA00023264"/>
    </source>
</evidence>
<dbReference type="Gene3D" id="3.20.20.390">
    <property type="entry name" value="FMN-linked oxidoreductases"/>
    <property type="match status" value="1"/>
</dbReference>
<evidence type="ECO:0000256" key="4">
    <source>
        <dbReference type="ARBA" id="ARBA00022723"/>
    </source>
</evidence>